<evidence type="ECO:0000256" key="4">
    <source>
        <dbReference type="ARBA" id="ARBA00022989"/>
    </source>
</evidence>
<dbReference type="InterPro" id="IPR008109">
    <property type="entry name" value="P2Y13_rcpt"/>
</dbReference>
<dbReference type="InParanoid" id="A0A667YM91"/>
<keyword evidence="8 10" id="KW-0675">Receptor</keyword>
<evidence type="ECO:0000256" key="6">
    <source>
        <dbReference type="ARBA" id="ARBA00023136"/>
    </source>
</evidence>
<evidence type="ECO:0000256" key="5">
    <source>
        <dbReference type="ARBA" id="ARBA00023040"/>
    </source>
</evidence>
<dbReference type="InterPro" id="IPR017452">
    <property type="entry name" value="GPCR_Rhodpsn_7TM"/>
</dbReference>
<comment type="similarity">
    <text evidence="10">Belongs to the G-protein coupled receptor 1 family.</text>
</comment>
<dbReference type="PRINTS" id="PR01157">
    <property type="entry name" value="P2YPURNOCPTR"/>
</dbReference>
<reference evidence="13" key="3">
    <citation type="submission" date="2025-09" db="UniProtKB">
        <authorList>
            <consortium name="Ensembl"/>
        </authorList>
    </citation>
    <scope>IDENTIFICATION</scope>
</reference>
<evidence type="ECO:0000313" key="13">
    <source>
        <dbReference type="Ensembl" id="ENSMMDP00005022306.1"/>
    </source>
</evidence>
<keyword evidence="4 11" id="KW-1133">Transmembrane helix</keyword>
<feature type="transmembrane region" description="Helical" evidence="11">
    <location>
        <begin position="234"/>
        <end position="255"/>
    </location>
</feature>
<evidence type="ECO:0000256" key="8">
    <source>
        <dbReference type="ARBA" id="ARBA00023170"/>
    </source>
</evidence>
<reference evidence="13" key="1">
    <citation type="submission" date="2019-06" db="EMBL/GenBank/DDBJ databases">
        <authorList>
            <consortium name="Wellcome Sanger Institute Data Sharing"/>
        </authorList>
    </citation>
    <scope>NUCLEOTIDE SEQUENCE [LARGE SCALE GENOMIC DNA]</scope>
</reference>
<keyword evidence="9 10" id="KW-0807">Transducer</keyword>
<dbReference type="Proteomes" id="UP000472263">
    <property type="component" value="Chromosome 13"/>
</dbReference>
<dbReference type="PRINTS" id="PR00237">
    <property type="entry name" value="GPCRRHODOPSN"/>
</dbReference>
<dbReference type="PROSITE" id="PS50262">
    <property type="entry name" value="G_PROTEIN_RECEP_F1_2"/>
    <property type="match status" value="1"/>
</dbReference>
<sequence>MESNQTLSPAPNCPSFNPKLMFSVTVLYLAMFPIALVLNGVAAWVSIHLRSTSSFMVYLKNIVAADLFMTLTLPIKAASDLPGASMRLYVLVCRYFTVIFYSCMYTSITLLGLVSVDRFFKIVRPKMMFGQKLLFSKMMSAFVWVMLFGGTAIPTIVLTNQSPVNMTGVTCMSLKGRDGLNFHGRMVIYLNAFFWFVSVVTVVSYICIAKKVIQSFKNSGSTNNQGKQKTKLRVFLVLAVFFVCYGPYHLVRIPYTFQQVKPVGTCLHFKFIKEISLWLATTNICLDPLLYVFLCREFREKLMSMIKCVLINQQDSSIRPTKTKKNALNKT</sequence>
<gene>
    <name evidence="13" type="primary">P2RY13</name>
</gene>
<evidence type="ECO:0000256" key="9">
    <source>
        <dbReference type="ARBA" id="ARBA00023224"/>
    </source>
</evidence>
<dbReference type="PRINTS" id="PR01735">
    <property type="entry name" value="P2Y13PRNCPTR"/>
</dbReference>
<dbReference type="Gene3D" id="1.20.1070.10">
    <property type="entry name" value="Rhodopsin 7-helix transmembrane proteins"/>
    <property type="match status" value="1"/>
</dbReference>
<feature type="transmembrane region" description="Helical" evidence="11">
    <location>
        <begin position="186"/>
        <end position="208"/>
    </location>
</feature>
<evidence type="ECO:0000256" key="11">
    <source>
        <dbReference type="SAM" id="Phobius"/>
    </source>
</evidence>
<keyword evidence="2" id="KW-1003">Cell membrane</keyword>
<feature type="transmembrane region" description="Helical" evidence="11">
    <location>
        <begin position="20"/>
        <end position="45"/>
    </location>
</feature>
<dbReference type="PANTHER" id="PTHR24233:SF10">
    <property type="entry name" value="P2Y PURINOCEPTOR 13"/>
    <property type="match status" value="1"/>
</dbReference>
<evidence type="ECO:0000256" key="3">
    <source>
        <dbReference type="ARBA" id="ARBA00022692"/>
    </source>
</evidence>
<evidence type="ECO:0000313" key="14">
    <source>
        <dbReference type="Proteomes" id="UP000472263"/>
    </source>
</evidence>
<feature type="domain" description="G-protein coupled receptors family 1 profile" evidence="12">
    <location>
        <begin position="38"/>
        <end position="291"/>
    </location>
</feature>
<dbReference type="Pfam" id="PF00001">
    <property type="entry name" value="7tm_1"/>
    <property type="match status" value="1"/>
</dbReference>
<feature type="transmembrane region" description="Helical" evidence="11">
    <location>
        <begin position="57"/>
        <end position="75"/>
    </location>
</feature>
<comment type="subcellular location">
    <subcellularLocation>
        <location evidence="1">Cell membrane</location>
        <topology evidence="1">Multi-pass membrane protein</topology>
    </subcellularLocation>
</comment>
<feature type="transmembrane region" description="Helical" evidence="11">
    <location>
        <begin position="141"/>
        <end position="159"/>
    </location>
</feature>
<dbReference type="GO" id="GO:0045028">
    <property type="term" value="F:G protein-coupled purinergic nucleotide receptor activity"/>
    <property type="evidence" value="ECO:0007669"/>
    <property type="project" value="InterPro"/>
</dbReference>
<dbReference type="PANTHER" id="PTHR24233">
    <property type="entry name" value="P2Y PURINOCEPTOR-RELATED G-PROTEIN COUPLED RECEPTOR"/>
    <property type="match status" value="1"/>
</dbReference>
<protein>
    <submittedName>
        <fullName evidence="13">Purinergic receptor P2Y13</fullName>
    </submittedName>
</protein>
<evidence type="ECO:0000256" key="2">
    <source>
        <dbReference type="ARBA" id="ARBA00022475"/>
    </source>
</evidence>
<keyword evidence="3 10" id="KW-0812">Transmembrane</keyword>
<dbReference type="PROSITE" id="PS00237">
    <property type="entry name" value="G_PROTEIN_RECEP_F1_1"/>
    <property type="match status" value="1"/>
</dbReference>
<evidence type="ECO:0000256" key="7">
    <source>
        <dbReference type="ARBA" id="ARBA00023157"/>
    </source>
</evidence>
<organism evidence="13 14">
    <name type="scientific">Myripristis murdjan</name>
    <name type="common">pinecone soldierfish</name>
    <dbReference type="NCBI Taxonomy" id="586833"/>
    <lineage>
        <taxon>Eukaryota</taxon>
        <taxon>Metazoa</taxon>
        <taxon>Chordata</taxon>
        <taxon>Craniata</taxon>
        <taxon>Vertebrata</taxon>
        <taxon>Euteleostomi</taxon>
        <taxon>Actinopterygii</taxon>
        <taxon>Neopterygii</taxon>
        <taxon>Teleostei</taxon>
        <taxon>Neoteleostei</taxon>
        <taxon>Acanthomorphata</taxon>
        <taxon>Holocentriformes</taxon>
        <taxon>Holocentridae</taxon>
        <taxon>Myripristis</taxon>
    </lineage>
</organism>
<keyword evidence="6 11" id="KW-0472">Membrane</keyword>
<evidence type="ECO:0000256" key="1">
    <source>
        <dbReference type="ARBA" id="ARBA00004651"/>
    </source>
</evidence>
<feature type="transmembrane region" description="Helical" evidence="11">
    <location>
        <begin position="275"/>
        <end position="295"/>
    </location>
</feature>
<evidence type="ECO:0000256" key="10">
    <source>
        <dbReference type="RuleBase" id="RU000688"/>
    </source>
</evidence>
<keyword evidence="14" id="KW-1185">Reference proteome</keyword>
<proteinExistence type="inferred from homology"/>
<keyword evidence="7" id="KW-1015">Disulfide bond</keyword>
<reference evidence="13" key="2">
    <citation type="submission" date="2025-08" db="UniProtKB">
        <authorList>
            <consortium name="Ensembl"/>
        </authorList>
    </citation>
    <scope>IDENTIFICATION</scope>
</reference>
<dbReference type="InterPro" id="IPR000276">
    <property type="entry name" value="GPCR_Rhodpsn"/>
</dbReference>
<dbReference type="GO" id="GO:0005886">
    <property type="term" value="C:plasma membrane"/>
    <property type="evidence" value="ECO:0007669"/>
    <property type="project" value="UniProtKB-SubCell"/>
</dbReference>
<evidence type="ECO:0000259" key="12">
    <source>
        <dbReference type="PROSITE" id="PS50262"/>
    </source>
</evidence>
<name>A0A667YM91_9TELE</name>
<keyword evidence="5 10" id="KW-0297">G-protein coupled receptor</keyword>
<feature type="transmembrane region" description="Helical" evidence="11">
    <location>
        <begin position="95"/>
        <end position="120"/>
    </location>
</feature>
<dbReference type="SUPFAM" id="SSF81321">
    <property type="entry name" value="Family A G protein-coupled receptor-like"/>
    <property type="match status" value="1"/>
</dbReference>
<dbReference type="AlphaFoldDB" id="A0A667YM91"/>
<dbReference type="GeneTree" id="ENSGT01110000267167"/>
<dbReference type="Ensembl" id="ENSMMDT00005022802.1">
    <property type="protein sequence ID" value="ENSMMDP00005022306.1"/>
    <property type="gene ID" value="ENSMMDG00005010846.1"/>
</dbReference>
<accession>A0A667YM91</accession>